<comment type="similarity">
    <text evidence="2">Belongs to the APC3/CDC27 family.</text>
</comment>
<feature type="compositionally biased region" description="Low complexity" evidence="4">
    <location>
        <begin position="291"/>
        <end position="325"/>
    </location>
</feature>
<dbReference type="AlphaFoldDB" id="A0A1Y2I0K0"/>
<dbReference type="SUPFAM" id="SSF81901">
    <property type="entry name" value="HCP-like"/>
    <property type="match status" value="1"/>
</dbReference>
<feature type="compositionally biased region" description="Pro residues" evidence="4">
    <location>
        <begin position="335"/>
        <end position="347"/>
    </location>
</feature>
<name>A0A1Y2I0K0_9FUNG</name>
<dbReference type="Pfam" id="PF14559">
    <property type="entry name" value="TPR_19"/>
    <property type="match status" value="1"/>
</dbReference>
<dbReference type="GO" id="GO:0005737">
    <property type="term" value="C:cytoplasm"/>
    <property type="evidence" value="ECO:0007669"/>
    <property type="project" value="TreeGrafter"/>
</dbReference>
<dbReference type="EMBL" id="MCFL01000003">
    <property type="protein sequence ID" value="ORZ40388.1"/>
    <property type="molecule type" value="Genomic_DNA"/>
</dbReference>
<evidence type="ECO:0000256" key="1">
    <source>
        <dbReference type="ARBA" id="ARBA00022803"/>
    </source>
</evidence>
<dbReference type="PANTHER" id="PTHR12558">
    <property type="entry name" value="CELL DIVISION CYCLE 16,23,27"/>
    <property type="match status" value="1"/>
</dbReference>
<sequence>MALKLVLAIQSSLDALELANATFLAEILVGFLPQSDDALYWLARCHFARGRPGAVVEILKAARSVTARFLYARACVELSRLDDAEYALVEMVDADGVVHLRSQDSQDAEQEPCPLVEPPSNASLLALAGQVYQLSQRKLLACHCYTRALAINPFLWTAYEQLCRLGGVATNNMPPEIFSPDKAIVALASLRDSRPCSLLFRGGSSSPSDQHTHLRPPNGRPISAPGPSAMDPAVPRASENQKRPRSDTPGSSPVRLGGSGPAKVAATEEARAKRFQSRMPLSRLLQPNPAPSAGSPAAAPDVEATGRPGTGPAATATTTASTVASEDTEMADIGPEPPAPTSPPPPIAAARRITASLLTGLPSLMSTLTTLALAHLALKQHKRPKARRLIHTRLTPHLQSTALAHRFLALTYEHDTSLVVHALTHLRRAHALAPWDPLGMDAYSSQLWMRWGKGQGAEAELARVAQYLGTVVPQAPETLVALGNLASREEVERGGGKDRAIELFKRAGQVQVGYAYGWTLIGHEYRDLNKVDGAVDAFNRALSVDPEMVSAWSGLGYTYEDMRQSVLAMQCFQHAFELSGLAMYESHIGHSLLDQGKFTEAIAVLESAIKHNDKSSITKLALAKTYLGMDRPEPAMPLLQQVLTESPSDSEIHYLIAFTHNLLGDKKAAVRALLDCQAHLAPETHGHVVRALLDQLEANVEVELGEVMERVADALEAARDRSAGGMGMGHGVEDSVELQ</sequence>
<keyword evidence="1 3" id="KW-0802">TPR repeat</keyword>
<evidence type="ECO:0000256" key="3">
    <source>
        <dbReference type="PROSITE-ProRule" id="PRU00339"/>
    </source>
</evidence>
<protein>
    <submittedName>
        <fullName evidence="5">Uncharacterized protein</fullName>
    </submittedName>
</protein>
<dbReference type="PANTHER" id="PTHR12558:SF13">
    <property type="entry name" value="CELL DIVISION CYCLE PROTEIN 27 HOMOLOG"/>
    <property type="match status" value="1"/>
</dbReference>
<evidence type="ECO:0000256" key="2">
    <source>
        <dbReference type="ARBA" id="ARBA00038210"/>
    </source>
</evidence>
<dbReference type="PROSITE" id="PS50005">
    <property type="entry name" value="TPR"/>
    <property type="match status" value="1"/>
</dbReference>
<dbReference type="Pfam" id="PF13414">
    <property type="entry name" value="TPR_11"/>
    <property type="match status" value="1"/>
</dbReference>
<dbReference type="OrthoDB" id="10248520at2759"/>
<dbReference type="Proteomes" id="UP000193411">
    <property type="component" value="Unassembled WGS sequence"/>
</dbReference>
<organism evidence="5 6">
    <name type="scientific">Catenaria anguillulae PL171</name>
    <dbReference type="NCBI Taxonomy" id="765915"/>
    <lineage>
        <taxon>Eukaryota</taxon>
        <taxon>Fungi</taxon>
        <taxon>Fungi incertae sedis</taxon>
        <taxon>Blastocladiomycota</taxon>
        <taxon>Blastocladiomycetes</taxon>
        <taxon>Blastocladiales</taxon>
        <taxon>Catenariaceae</taxon>
        <taxon>Catenaria</taxon>
    </lineage>
</organism>
<dbReference type="SUPFAM" id="SSF48452">
    <property type="entry name" value="TPR-like"/>
    <property type="match status" value="1"/>
</dbReference>
<evidence type="ECO:0000313" key="6">
    <source>
        <dbReference type="Proteomes" id="UP000193411"/>
    </source>
</evidence>
<evidence type="ECO:0000313" key="5">
    <source>
        <dbReference type="EMBL" id="ORZ40388.1"/>
    </source>
</evidence>
<dbReference type="GO" id="GO:0007091">
    <property type="term" value="P:metaphase/anaphase transition of mitotic cell cycle"/>
    <property type="evidence" value="ECO:0007669"/>
    <property type="project" value="TreeGrafter"/>
</dbReference>
<dbReference type="InterPro" id="IPR019734">
    <property type="entry name" value="TPR_rpt"/>
</dbReference>
<keyword evidence="6" id="KW-1185">Reference proteome</keyword>
<dbReference type="InterPro" id="IPR011990">
    <property type="entry name" value="TPR-like_helical_dom_sf"/>
</dbReference>
<dbReference type="GO" id="GO:0016567">
    <property type="term" value="P:protein ubiquitination"/>
    <property type="evidence" value="ECO:0007669"/>
    <property type="project" value="TreeGrafter"/>
</dbReference>
<dbReference type="GO" id="GO:0005680">
    <property type="term" value="C:anaphase-promoting complex"/>
    <property type="evidence" value="ECO:0007669"/>
    <property type="project" value="UniProtKB-ARBA"/>
</dbReference>
<dbReference type="GO" id="GO:0031145">
    <property type="term" value="P:anaphase-promoting complex-dependent catabolic process"/>
    <property type="evidence" value="ECO:0007669"/>
    <property type="project" value="TreeGrafter"/>
</dbReference>
<gene>
    <name evidence="5" type="ORF">BCR44DRAFT_1509641</name>
</gene>
<accession>A0A1Y2I0K0</accession>
<dbReference type="Gene3D" id="1.25.40.10">
    <property type="entry name" value="Tetratricopeptide repeat domain"/>
    <property type="match status" value="3"/>
</dbReference>
<dbReference type="STRING" id="765915.A0A1Y2I0K0"/>
<proteinExistence type="inferred from homology"/>
<feature type="region of interest" description="Disordered" evidence="4">
    <location>
        <begin position="199"/>
        <end position="347"/>
    </location>
</feature>
<comment type="caution">
    <text evidence="5">The sequence shown here is derived from an EMBL/GenBank/DDBJ whole genome shotgun (WGS) entry which is preliminary data.</text>
</comment>
<evidence type="ECO:0000256" key="4">
    <source>
        <dbReference type="SAM" id="MobiDB-lite"/>
    </source>
</evidence>
<dbReference type="GO" id="GO:0051301">
    <property type="term" value="P:cell division"/>
    <property type="evidence" value="ECO:0007669"/>
    <property type="project" value="TreeGrafter"/>
</dbReference>
<dbReference type="SMART" id="SM00028">
    <property type="entry name" value="TPR"/>
    <property type="match status" value="6"/>
</dbReference>
<feature type="repeat" description="TPR" evidence="3">
    <location>
        <begin position="515"/>
        <end position="548"/>
    </location>
</feature>
<dbReference type="Pfam" id="PF12895">
    <property type="entry name" value="ANAPC3"/>
    <property type="match status" value="1"/>
</dbReference>
<reference evidence="5 6" key="1">
    <citation type="submission" date="2016-07" db="EMBL/GenBank/DDBJ databases">
        <title>Pervasive Adenine N6-methylation of Active Genes in Fungi.</title>
        <authorList>
            <consortium name="DOE Joint Genome Institute"/>
            <person name="Mondo S.J."/>
            <person name="Dannebaum R.O."/>
            <person name="Kuo R.C."/>
            <person name="Labutti K."/>
            <person name="Haridas S."/>
            <person name="Kuo A."/>
            <person name="Salamov A."/>
            <person name="Ahrendt S.R."/>
            <person name="Lipzen A."/>
            <person name="Sullivan W."/>
            <person name="Andreopoulos W.B."/>
            <person name="Clum A."/>
            <person name="Lindquist E."/>
            <person name="Daum C."/>
            <person name="Ramamoorthy G.K."/>
            <person name="Gryganskyi A."/>
            <person name="Culley D."/>
            <person name="Magnuson J.K."/>
            <person name="James T.Y."/>
            <person name="O'Malley M.A."/>
            <person name="Stajich J.E."/>
            <person name="Spatafora J.W."/>
            <person name="Visel A."/>
            <person name="Grigoriev I.V."/>
        </authorList>
    </citation>
    <scope>NUCLEOTIDE SEQUENCE [LARGE SCALE GENOMIC DNA]</scope>
    <source>
        <strain evidence="5 6">PL171</strain>
    </source>
</reference>